<evidence type="ECO:0008006" key="7">
    <source>
        <dbReference type="Google" id="ProtNLM"/>
    </source>
</evidence>
<evidence type="ECO:0000256" key="1">
    <source>
        <dbReference type="ARBA" id="ARBA00004496"/>
    </source>
</evidence>
<protein>
    <recommendedName>
        <fullName evidence="7">Protein-tyrosine-phosphatase</fullName>
    </recommendedName>
</protein>
<dbReference type="CDD" id="cd14501">
    <property type="entry name" value="PFA-DSP"/>
    <property type="match status" value="1"/>
</dbReference>
<dbReference type="PANTHER" id="PTHR31126">
    <property type="entry name" value="TYROSINE-PROTEIN PHOSPHATASE"/>
    <property type="match status" value="1"/>
</dbReference>
<dbReference type="Pfam" id="PF03162">
    <property type="entry name" value="Y_phosphatase2"/>
    <property type="match status" value="1"/>
</dbReference>
<dbReference type="GO" id="GO:0005737">
    <property type="term" value="C:cytoplasm"/>
    <property type="evidence" value="ECO:0007669"/>
    <property type="project" value="UniProtKB-SubCell"/>
</dbReference>
<feature type="region of interest" description="Disordered" evidence="4">
    <location>
        <begin position="183"/>
        <end position="211"/>
    </location>
</feature>
<dbReference type="Gene3D" id="3.90.190.10">
    <property type="entry name" value="Protein tyrosine phosphatase superfamily"/>
    <property type="match status" value="1"/>
</dbReference>
<dbReference type="OrthoDB" id="6375174at2759"/>
<comment type="caution">
    <text evidence="5">The sequence shown here is derived from an EMBL/GenBank/DDBJ whole genome shotgun (WGS) entry which is preliminary data.</text>
</comment>
<sequence>MASKQPSTTLIQVPTRFSIVEPGVYRSASPTVAQVSFLGSLGLRTIISLTAEHPIPALIHFARTNNVDFIHLGTNLFQPLNDWKPIGDEIVKAALEIILDARSHPILVIDPVGIHQTGIVLGCLRVMQGWNFASALSEYRAHSGPTKHRYSDETYIELFDPDLINLPPSHCLPSWWALPGTGDDADDDWPEEVDGPKEEKKKKKKDKKGDE</sequence>
<name>A0A7D8V2V0_VANHU</name>
<keyword evidence="3" id="KW-0378">Hydrolase</keyword>
<reference evidence="5 6" key="1">
    <citation type="journal article" date="2019" name="PLoS Genet.">
        <title>Convergent evolution of linked mating-type loci in basidiomycete fungi.</title>
        <authorList>
            <person name="Sun S."/>
            <person name="Coelho M.A."/>
            <person name="Heitman J."/>
            <person name="Nowrousian M."/>
        </authorList>
    </citation>
    <scope>NUCLEOTIDE SEQUENCE [LARGE SCALE GENOMIC DNA]</scope>
    <source>
        <strain evidence="5 6">CBS 4282</strain>
    </source>
</reference>
<feature type="compositionally biased region" description="Basic residues" evidence="4">
    <location>
        <begin position="200"/>
        <end position="211"/>
    </location>
</feature>
<evidence type="ECO:0000256" key="4">
    <source>
        <dbReference type="SAM" id="MobiDB-lite"/>
    </source>
</evidence>
<keyword evidence="2" id="KW-0963">Cytoplasm</keyword>
<keyword evidence="6" id="KW-1185">Reference proteome</keyword>
<dbReference type="GO" id="GO:0016791">
    <property type="term" value="F:phosphatase activity"/>
    <property type="evidence" value="ECO:0007669"/>
    <property type="project" value="InterPro"/>
</dbReference>
<accession>A0A7D8V2V0</accession>
<dbReference type="PANTHER" id="PTHR31126:SF18">
    <property type="entry name" value="PROTEIN-TYROSINE-PHOSPHATASE"/>
    <property type="match status" value="1"/>
</dbReference>
<dbReference type="PRINTS" id="PR01911">
    <property type="entry name" value="PFDSPHPHTASE"/>
</dbReference>
<feature type="compositionally biased region" description="Acidic residues" evidence="4">
    <location>
        <begin position="183"/>
        <end position="193"/>
    </location>
</feature>
<dbReference type="Proteomes" id="UP000473826">
    <property type="component" value="Unassembled WGS sequence"/>
</dbReference>
<dbReference type="InterPro" id="IPR020428">
    <property type="entry name" value="PFA-DSPs"/>
</dbReference>
<organism evidence="5 6">
    <name type="scientific">Vanrija humicola</name>
    <name type="common">Yeast</name>
    <name type="synonym">Cryptococcus humicola</name>
    <dbReference type="NCBI Taxonomy" id="5417"/>
    <lineage>
        <taxon>Eukaryota</taxon>
        <taxon>Fungi</taxon>
        <taxon>Dikarya</taxon>
        <taxon>Basidiomycota</taxon>
        <taxon>Agaricomycotina</taxon>
        <taxon>Tremellomycetes</taxon>
        <taxon>Trichosporonales</taxon>
        <taxon>Trichosporonaceae</taxon>
        <taxon>Vanrija</taxon>
    </lineage>
</organism>
<dbReference type="InterPro" id="IPR004861">
    <property type="entry name" value="Siw14-like"/>
</dbReference>
<evidence type="ECO:0000313" key="5">
    <source>
        <dbReference type="EMBL" id="TXT15895.1"/>
    </source>
</evidence>
<dbReference type="AlphaFoldDB" id="A0A7D8V2V0"/>
<evidence type="ECO:0000256" key="3">
    <source>
        <dbReference type="ARBA" id="ARBA00022801"/>
    </source>
</evidence>
<dbReference type="InterPro" id="IPR029021">
    <property type="entry name" value="Prot-tyrosine_phosphatase-like"/>
</dbReference>
<dbReference type="FunFam" id="3.90.190.10:FF:000035">
    <property type="entry name" value="Tyrosine phosphatase, putative"/>
    <property type="match status" value="1"/>
</dbReference>
<dbReference type="EMBL" id="QKWK01000001">
    <property type="protein sequence ID" value="TXT15895.1"/>
    <property type="molecule type" value="Genomic_DNA"/>
</dbReference>
<evidence type="ECO:0000313" key="6">
    <source>
        <dbReference type="Proteomes" id="UP000473826"/>
    </source>
</evidence>
<proteinExistence type="predicted"/>
<gene>
    <name evidence="5" type="ORF">VHUM_00398</name>
</gene>
<evidence type="ECO:0000256" key="2">
    <source>
        <dbReference type="ARBA" id="ARBA00022490"/>
    </source>
</evidence>
<dbReference type="SUPFAM" id="SSF52799">
    <property type="entry name" value="(Phosphotyrosine protein) phosphatases II"/>
    <property type="match status" value="1"/>
</dbReference>
<comment type="subcellular location">
    <subcellularLocation>
        <location evidence="1">Cytoplasm</location>
    </subcellularLocation>
</comment>